<dbReference type="PANTHER" id="PTHR33845">
    <property type="entry name" value="C2H2-TYPE DOMAIN-CONTAINING PROTEIN"/>
    <property type="match status" value="1"/>
</dbReference>
<dbReference type="Proteomes" id="UP001152795">
    <property type="component" value="Unassembled WGS sequence"/>
</dbReference>
<dbReference type="EMBL" id="CACRXK020015397">
    <property type="protein sequence ID" value="CAB4028316.1"/>
    <property type="molecule type" value="Genomic_DNA"/>
</dbReference>
<gene>
    <name evidence="2" type="ORF">PACLA_8A066735</name>
</gene>
<organism evidence="2 3">
    <name type="scientific">Paramuricea clavata</name>
    <name type="common">Red gorgonian</name>
    <name type="synonym">Violescent sea-whip</name>
    <dbReference type="NCBI Taxonomy" id="317549"/>
    <lineage>
        <taxon>Eukaryota</taxon>
        <taxon>Metazoa</taxon>
        <taxon>Cnidaria</taxon>
        <taxon>Anthozoa</taxon>
        <taxon>Octocorallia</taxon>
        <taxon>Malacalcyonacea</taxon>
        <taxon>Plexauridae</taxon>
        <taxon>Paramuricea</taxon>
    </lineage>
</organism>
<feature type="compositionally biased region" description="Polar residues" evidence="1">
    <location>
        <begin position="100"/>
        <end position="109"/>
    </location>
</feature>
<dbReference type="PROSITE" id="PS00028">
    <property type="entry name" value="ZINC_FINGER_C2H2_1"/>
    <property type="match status" value="1"/>
</dbReference>
<dbReference type="OrthoDB" id="5984134at2759"/>
<protein>
    <submittedName>
        <fullName evidence="2">Transposon TX1 uncharacterized 149 kDa</fullName>
    </submittedName>
</protein>
<proteinExistence type="predicted"/>
<feature type="non-terminal residue" evidence="2">
    <location>
        <position position="1"/>
    </location>
</feature>
<dbReference type="AlphaFoldDB" id="A0A6S7J8G1"/>
<evidence type="ECO:0000256" key="1">
    <source>
        <dbReference type="SAM" id="MobiDB-lite"/>
    </source>
</evidence>
<evidence type="ECO:0000313" key="3">
    <source>
        <dbReference type="Proteomes" id="UP001152795"/>
    </source>
</evidence>
<keyword evidence="3" id="KW-1185">Reference proteome</keyword>
<dbReference type="PANTHER" id="PTHR33845:SF1">
    <property type="entry name" value="C2H2-TYPE DOMAIN-CONTAINING PROTEIN"/>
    <property type="match status" value="1"/>
</dbReference>
<feature type="region of interest" description="Disordered" evidence="1">
    <location>
        <begin position="90"/>
        <end position="114"/>
    </location>
</feature>
<dbReference type="InterPro" id="IPR013087">
    <property type="entry name" value="Znf_C2H2_type"/>
</dbReference>
<reference evidence="2" key="1">
    <citation type="submission" date="2020-04" db="EMBL/GenBank/DDBJ databases">
        <authorList>
            <person name="Alioto T."/>
            <person name="Alioto T."/>
            <person name="Gomez Garrido J."/>
        </authorList>
    </citation>
    <scope>NUCLEOTIDE SEQUENCE</scope>
    <source>
        <strain evidence="2">A484AB</strain>
    </source>
</reference>
<name>A0A6S7J8G1_PARCT</name>
<comment type="caution">
    <text evidence="2">The sequence shown here is derived from an EMBL/GenBank/DDBJ whole genome shotgun (WGS) entry which is preliminary data.</text>
</comment>
<sequence>MESQGFYDPPAKRKLNRNSEAKKVTKSKTKLFECSVVGCEDAFETFAQLQLHLDVSKHNIGRVNQYDQIKRDLALKFSSVDVTNAKSSYSSDFSERQRSQESSTASSRLQKGFALSKPRSNVRFSQKVKDYLTARFNLGERTGRKTDPTQVVSDMRSAKDESNERLFTRTEWLTKIQIQGFSSRLATARRKQQGLIGLSEDQEEDVLCLQEESERQNLMKLLNQQINVSHPICYDTLHEKRRIPSILTWNIS</sequence>
<evidence type="ECO:0000313" key="2">
    <source>
        <dbReference type="EMBL" id="CAB4028316.1"/>
    </source>
</evidence>
<feature type="region of interest" description="Disordered" evidence="1">
    <location>
        <begin position="1"/>
        <end position="22"/>
    </location>
</feature>
<accession>A0A6S7J8G1</accession>